<reference evidence="14" key="1">
    <citation type="submission" date="2022-11" db="UniProtKB">
        <authorList>
            <consortium name="EnsemblMetazoa"/>
        </authorList>
    </citation>
    <scope>IDENTIFICATION</scope>
</reference>
<dbReference type="Pfam" id="PF21549">
    <property type="entry name" value="PRDM2_PR"/>
    <property type="match status" value="1"/>
</dbReference>
<evidence type="ECO:0000256" key="7">
    <source>
        <dbReference type="ARBA" id="ARBA00023015"/>
    </source>
</evidence>
<evidence type="ECO:0000259" key="12">
    <source>
        <dbReference type="PROSITE" id="PS50157"/>
    </source>
</evidence>
<dbReference type="SUPFAM" id="SSF82199">
    <property type="entry name" value="SET domain"/>
    <property type="match status" value="1"/>
</dbReference>
<protein>
    <recommendedName>
        <fullName evidence="16">Histone-lysine N-methyltransferase PRDM6</fullName>
    </recommendedName>
</protein>
<dbReference type="PANTHER" id="PTHR16515">
    <property type="entry name" value="PR DOMAIN ZINC FINGER PROTEIN"/>
    <property type="match status" value="1"/>
</dbReference>
<evidence type="ECO:0008006" key="16">
    <source>
        <dbReference type="Google" id="ProtNLM"/>
    </source>
</evidence>
<feature type="domain" description="C2H2-type" evidence="12">
    <location>
        <begin position="419"/>
        <end position="446"/>
    </location>
</feature>
<dbReference type="GO" id="GO:0010468">
    <property type="term" value="P:regulation of gene expression"/>
    <property type="evidence" value="ECO:0007669"/>
    <property type="project" value="TreeGrafter"/>
</dbReference>
<accession>A0A913Y4L2</accession>
<evidence type="ECO:0000256" key="8">
    <source>
        <dbReference type="ARBA" id="ARBA00023125"/>
    </source>
</evidence>
<dbReference type="InterPro" id="IPR050331">
    <property type="entry name" value="Zinc_finger"/>
</dbReference>
<evidence type="ECO:0000259" key="13">
    <source>
        <dbReference type="PROSITE" id="PS50280"/>
    </source>
</evidence>
<dbReference type="PROSITE" id="PS50280">
    <property type="entry name" value="SET"/>
    <property type="match status" value="1"/>
</dbReference>
<comment type="subcellular location">
    <subcellularLocation>
        <location evidence="1">Nucleus</location>
    </subcellularLocation>
</comment>
<dbReference type="FunFam" id="3.30.160.60:FF:001174">
    <property type="entry name" value="zinc finger protein 527 isoform X1"/>
    <property type="match status" value="1"/>
</dbReference>
<dbReference type="Gene3D" id="2.170.270.10">
    <property type="entry name" value="SET domain"/>
    <property type="match status" value="1"/>
</dbReference>
<evidence type="ECO:0000256" key="3">
    <source>
        <dbReference type="ARBA" id="ARBA00022723"/>
    </source>
</evidence>
<keyword evidence="10" id="KW-0539">Nucleus</keyword>
<evidence type="ECO:0000313" key="15">
    <source>
        <dbReference type="Proteomes" id="UP000887567"/>
    </source>
</evidence>
<dbReference type="Pfam" id="PF00096">
    <property type="entry name" value="zf-C2H2"/>
    <property type="match status" value="3"/>
</dbReference>
<dbReference type="PROSITE" id="PS50157">
    <property type="entry name" value="ZINC_FINGER_C2H2_2"/>
    <property type="match status" value="4"/>
</dbReference>
<feature type="domain" description="C2H2-type" evidence="12">
    <location>
        <begin position="391"/>
        <end position="418"/>
    </location>
</feature>
<feature type="domain" description="SET" evidence="13">
    <location>
        <begin position="85"/>
        <end position="202"/>
    </location>
</feature>
<dbReference type="AlphaFoldDB" id="A0A913Y4L2"/>
<dbReference type="PANTHER" id="PTHR16515:SF22">
    <property type="entry name" value="HISTONE-LYSINE N-METHYLTRANSFERASE PRDM6-RELATED"/>
    <property type="match status" value="1"/>
</dbReference>
<keyword evidence="7" id="KW-0805">Transcription regulation</keyword>
<dbReference type="InterPro" id="IPR036236">
    <property type="entry name" value="Znf_C2H2_sf"/>
</dbReference>
<dbReference type="OMA" id="HICTRTP"/>
<feature type="domain" description="C2H2-type" evidence="12">
    <location>
        <begin position="363"/>
        <end position="390"/>
    </location>
</feature>
<keyword evidence="15" id="KW-1185">Reference proteome</keyword>
<dbReference type="KEGG" id="epa:110252276"/>
<feature type="domain" description="C2H2-type" evidence="12">
    <location>
        <begin position="335"/>
        <end position="362"/>
    </location>
</feature>
<evidence type="ECO:0000256" key="1">
    <source>
        <dbReference type="ARBA" id="ARBA00004123"/>
    </source>
</evidence>
<keyword evidence="5 11" id="KW-0863">Zinc-finger</keyword>
<evidence type="ECO:0000256" key="10">
    <source>
        <dbReference type="ARBA" id="ARBA00023242"/>
    </source>
</evidence>
<evidence type="ECO:0000256" key="2">
    <source>
        <dbReference type="ARBA" id="ARBA00006991"/>
    </source>
</evidence>
<dbReference type="FunFam" id="3.30.160.60:FF:000502">
    <property type="entry name" value="Zinc finger protein 710"/>
    <property type="match status" value="1"/>
</dbReference>
<dbReference type="InterPro" id="IPR013087">
    <property type="entry name" value="Znf_C2H2_type"/>
</dbReference>
<organism evidence="14 15">
    <name type="scientific">Exaiptasia diaphana</name>
    <name type="common">Tropical sea anemone</name>
    <name type="synonym">Aiptasia pulchella</name>
    <dbReference type="NCBI Taxonomy" id="2652724"/>
    <lineage>
        <taxon>Eukaryota</taxon>
        <taxon>Metazoa</taxon>
        <taxon>Cnidaria</taxon>
        <taxon>Anthozoa</taxon>
        <taxon>Hexacorallia</taxon>
        <taxon>Actiniaria</taxon>
        <taxon>Aiptasiidae</taxon>
        <taxon>Exaiptasia</taxon>
    </lineage>
</organism>
<evidence type="ECO:0000256" key="5">
    <source>
        <dbReference type="ARBA" id="ARBA00022771"/>
    </source>
</evidence>
<dbReference type="GO" id="GO:0008270">
    <property type="term" value="F:zinc ion binding"/>
    <property type="evidence" value="ECO:0007669"/>
    <property type="project" value="UniProtKB-KW"/>
</dbReference>
<dbReference type="FunFam" id="3.30.160.60:FF:000778">
    <property type="entry name" value="PR/SET domain 6"/>
    <property type="match status" value="1"/>
</dbReference>
<dbReference type="GO" id="GO:0003677">
    <property type="term" value="F:DNA binding"/>
    <property type="evidence" value="ECO:0007669"/>
    <property type="project" value="UniProtKB-KW"/>
</dbReference>
<dbReference type="OrthoDB" id="7734462at2759"/>
<proteinExistence type="inferred from homology"/>
<keyword evidence="6" id="KW-0862">Zinc</keyword>
<keyword evidence="9" id="KW-0804">Transcription</keyword>
<dbReference type="Proteomes" id="UP000887567">
    <property type="component" value="Unplaced"/>
</dbReference>
<evidence type="ECO:0000256" key="11">
    <source>
        <dbReference type="PROSITE-ProRule" id="PRU00042"/>
    </source>
</evidence>
<dbReference type="PROSITE" id="PS00028">
    <property type="entry name" value="ZINC_FINGER_C2H2_1"/>
    <property type="match status" value="2"/>
</dbReference>
<dbReference type="GO" id="GO:0005634">
    <property type="term" value="C:nucleus"/>
    <property type="evidence" value="ECO:0007669"/>
    <property type="project" value="UniProtKB-SubCell"/>
</dbReference>
<evidence type="ECO:0000256" key="6">
    <source>
        <dbReference type="ARBA" id="ARBA00022833"/>
    </source>
</evidence>
<evidence type="ECO:0000313" key="14">
    <source>
        <dbReference type="EnsemblMetazoa" id="XP_020914720.1"/>
    </source>
</evidence>
<comment type="similarity">
    <text evidence="2">Belongs to the krueppel C2H2-type zinc-finger protein family.</text>
</comment>
<dbReference type="SUPFAM" id="SSF57667">
    <property type="entry name" value="beta-beta-alpha zinc fingers"/>
    <property type="match status" value="2"/>
</dbReference>
<keyword evidence="4" id="KW-0677">Repeat</keyword>
<dbReference type="GeneID" id="110252276"/>
<evidence type="ECO:0000256" key="9">
    <source>
        <dbReference type="ARBA" id="ARBA00023163"/>
    </source>
</evidence>
<dbReference type="SMART" id="SM00355">
    <property type="entry name" value="ZnF_C2H2"/>
    <property type="match status" value="4"/>
</dbReference>
<dbReference type="EnsemblMetazoa" id="XM_021059061.2">
    <property type="protein sequence ID" value="XP_020914720.1"/>
    <property type="gene ID" value="LOC110252276"/>
</dbReference>
<name>A0A913Y4L2_EXADI</name>
<dbReference type="InterPro" id="IPR046341">
    <property type="entry name" value="SET_dom_sf"/>
</dbReference>
<keyword evidence="8" id="KW-0238">DNA-binding</keyword>
<dbReference type="Gene3D" id="3.30.160.60">
    <property type="entry name" value="Classic Zinc Finger"/>
    <property type="match status" value="4"/>
</dbReference>
<dbReference type="InterPro" id="IPR001214">
    <property type="entry name" value="SET_dom"/>
</dbReference>
<evidence type="ECO:0000256" key="4">
    <source>
        <dbReference type="ARBA" id="ARBA00022737"/>
    </source>
</evidence>
<dbReference type="SMART" id="SM00317">
    <property type="entry name" value="SET"/>
    <property type="match status" value="1"/>
</dbReference>
<sequence length="451" mass="51712">MSNSSEKLNQLSYTDLHCYLFAKAPVRPIKIDELKQKVIEYRNIKGRNTIQKYPNMLLDLIKKNLPDGITEDNTRLSRALESFPREVQLCTSSVPCVVYGVCARQYIPIGTWIGPYEGRQCHLNSVDLTAEENIYMWEIYQDGRLAYYLDGSNEETSSWMRFIACARNNSEQNLYAFQYCGNIYYRAFKEIPPGTELLVWYDDIYPQNLGIPLKINDLGYMETDDINAAIPARSSDLAPINLPEDSQFALNGDGWLETTKSLLSRSTIVQSVLPALSREKSREKCFLPESLREFPDAKQRHAKSFLDRYKDRQNDERSKEAFDICRDDESGMSSFRCGQCEKTFPQRSILQLHICTRTPNKPFECSFCGNAFANPNDLRAHSSIHSNEKPFKCGYCSRAFSGATTLNNHIRTHTGEKPFNCQKCGKTFSQGAQLSRHQRIECINKTVSTWN</sequence>
<dbReference type="RefSeq" id="XP_020914720.1">
    <property type="nucleotide sequence ID" value="XM_021059061.2"/>
</dbReference>
<keyword evidence="3" id="KW-0479">Metal-binding</keyword>